<dbReference type="GO" id="GO:0005829">
    <property type="term" value="C:cytosol"/>
    <property type="evidence" value="ECO:0007669"/>
    <property type="project" value="TreeGrafter"/>
</dbReference>
<evidence type="ECO:0000256" key="1">
    <source>
        <dbReference type="SAM" id="MobiDB-lite"/>
    </source>
</evidence>
<evidence type="ECO:0000313" key="3">
    <source>
        <dbReference type="Proteomes" id="UP000075243"/>
    </source>
</evidence>
<dbReference type="PANTHER" id="PTHR47877">
    <property type="entry name" value="LATE EMBRYOGENESIS ABUNDANT DOMAIN-CONTAINING PROTEIN / LEA DOMAIN-CONTAINING PROTEIN"/>
    <property type="match status" value="1"/>
</dbReference>
<feature type="compositionally biased region" description="Polar residues" evidence="1">
    <location>
        <begin position="107"/>
        <end position="124"/>
    </location>
</feature>
<feature type="compositionally biased region" description="Basic and acidic residues" evidence="1">
    <location>
        <begin position="307"/>
        <end position="326"/>
    </location>
</feature>
<proteinExistence type="predicted"/>
<feature type="non-terminal residue" evidence="2">
    <location>
        <position position="1"/>
    </location>
</feature>
<feature type="region of interest" description="Disordered" evidence="1">
    <location>
        <begin position="1"/>
        <end position="158"/>
    </location>
</feature>
<dbReference type="Gramene" id="C.cajan_21874.t">
    <property type="protein sequence ID" value="C.cajan_21874.t"/>
    <property type="gene ID" value="C.cajan_21874"/>
</dbReference>
<feature type="region of interest" description="Disordered" evidence="1">
    <location>
        <begin position="306"/>
        <end position="326"/>
    </location>
</feature>
<keyword evidence="3" id="KW-1185">Reference proteome</keyword>
<dbReference type="EMBL" id="CM003606">
    <property type="protein sequence ID" value="KYP68876.1"/>
    <property type="molecule type" value="Genomic_DNA"/>
</dbReference>
<feature type="compositionally biased region" description="Basic and acidic residues" evidence="1">
    <location>
        <begin position="38"/>
        <end position="106"/>
    </location>
</feature>
<feature type="compositionally biased region" description="Basic and acidic residues" evidence="1">
    <location>
        <begin position="1"/>
        <end position="14"/>
    </location>
</feature>
<dbReference type="PANTHER" id="PTHR47877:SF3">
    <property type="entry name" value="LATE EMBRYOGENESIS ABUNDANT DOMAIN-CONTAINING PROTEIN _ LEA DOMAIN-CONTAINING PROTEIN"/>
    <property type="match status" value="1"/>
</dbReference>
<dbReference type="OMA" id="QETTHFV"/>
<gene>
    <name evidence="2" type="ORF">KK1_022525</name>
</gene>
<dbReference type="AlphaFoldDB" id="A0A151TPG0"/>
<dbReference type="Proteomes" id="UP000075243">
    <property type="component" value="Chromosome 4"/>
</dbReference>
<protein>
    <submittedName>
        <fullName evidence="2">Seed biotin-containing protein SBP65</fullName>
    </submittedName>
</protein>
<accession>A0A151TPG0</accession>
<organism evidence="2 3">
    <name type="scientific">Cajanus cajan</name>
    <name type="common">Pigeon pea</name>
    <name type="synonym">Cajanus indicus</name>
    <dbReference type="NCBI Taxonomy" id="3821"/>
    <lineage>
        <taxon>Eukaryota</taxon>
        <taxon>Viridiplantae</taxon>
        <taxon>Streptophyta</taxon>
        <taxon>Embryophyta</taxon>
        <taxon>Tracheophyta</taxon>
        <taxon>Spermatophyta</taxon>
        <taxon>Magnoliopsida</taxon>
        <taxon>eudicotyledons</taxon>
        <taxon>Gunneridae</taxon>
        <taxon>Pentapetalae</taxon>
        <taxon>rosids</taxon>
        <taxon>fabids</taxon>
        <taxon>Fabales</taxon>
        <taxon>Fabaceae</taxon>
        <taxon>Papilionoideae</taxon>
        <taxon>50 kb inversion clade</taxon>
        <taxon>NPAAA clade</taxon>
        <taxon>indigoferoid/millettioid clade</taxon>
        <taxon>Phaseoleae</taxon>
        <taxon>Cajanus</taxon>
    </lineage>
</organism>
<dbReference type="STRING" id="3821.A0A151TPG0"/>
<reference evidence="2 3" key="1">
    <citation type="journal article" date="2012" name="Nat. Biotechnol.">
        <title>Draft genome sequence of pigeonpea (Cajanus cajan), an orphan legume crop of resource-poor farmers.</title>
        <authorList>
            <person name="Varshney R.K."/>
            <person name="Chen W."/>
            <person name="Li Y."/>
            <person name="Bharti A.K."/>
            <person name="Saxena R.K."/>
            <person name="Schlueter J.A."/>
            <person name="Donoghue M.T."/>
            <person name="Azam S."/>
            <person name="Fan G."/>
            <person name="Whaley A.M."/>
            <person name="Farmer A.D."/>
            <person name="Sheridan J."/>
            <person name="Iwata A."/>
            <person name="Tuteja R."/>
            <person name="Penmetsa R.V."/>
            <person name="Wu W."/>
            <person name="Upadhyaya H.D."/>
            <person name="Yang S.P."/>
            <person name="Shah T."/>
            <person name="Saxena K.B."/>
            <person name="Michael T."/>
            <person name="McCombie W.R."/>
            <person name="Yang B."/>
            <person name="Zhang G."/>
            <person name="Yang H."/>
            <person name="Wang J."/>
            <person name="Spillane C."/>
            <person name="Cook D.R."/>
            <person name="May G.D."/>
            <person name="Xu X."/>
            <person name="Jackson S.A."/>
        </authorList>
    </citation>
    <scope>NUCLEOTIDE SEQUENCE [LARGE SCALE GENOMIC DNA]</scope>
    <source>
        <strain evidence="3">cv. Asha</strain>
    </source>
</reference>
<dbReference type="GO" id="GO:0009631">
    <property type="term" value="P:cold acclimation"/>
    <property type="evidence" value="ECO:0007669"/>
    <property type="project" value="TreeGrafter"/>
</dbReference>
<name>A0A151TPG0_CAJCA</name>
<evidence type="ECO:0000313" key="2">
    <source>
        <dbReference type="EMBL" id="KYP68876.1"/>
    </source>
</evidence>
<sequence>GGGEEQGGRKEENKQSTLENISKPRAEAQQKGMSAIEGAKERYEREKQAASEASKERNLKANEESTQAKDKMAEERTREVVGREYEREKQAASEASSKERNMHANEEATQQAKDVTIDKGQQGNPEAEDEKGYGATKDTIGTVHHTTPLAEKAKAAGDTASQYLGDKATQAKDATLETGKSAAKVVEDLKDKAVVTGSSVAHYSAEMTVEGINVVKEAAEYAAEKVSELAAMSVDTAKGLVAAAGENAKEYAERDLEATREAQNQVVISISGSTTQKVQHQGEGVLNAIGETIAEIAETTRVIVAGEGEKEPHEYDSGKHENLKLD</sequence>